<dbReference type="Proteomes" id="UP001239111">
    <property type="component" value="Chromosome 3"/>
</dbReference>
<name>A0ACC2NT59_9HYME</name>
<organism evidence="1 2">
    <name type="scientific">Eretmocerus hayati</name>
    <dbReference type="NCBI Taxonomy" id="131215"/>
    <lineage>
        <taxon>Eukaryota</taxon>
        <taxon>Metazoa</taxon>
        <taxon>Ecdysozoa</taxon>
        <taxon>Arthropoda</taxon>
        <taxon>Hexapoda</taxon>
        <taxon>Insecta</taxon>
        <taxon>Pterygota</taxon>
        <taxon>Neoptera</taxon>
        <taxon>Endopterygota</taxon>
        <taxon>Hymenoptera</taxon>
        <taxon>Apocrita</taxon>
        <taxon>Proctotrupomorpha</taxon>
        <taxon>Chalcidoidea</taxon>
        <taxon>Aphelinidae</taxon>
        <taxon>Aphelininae</taxon>
        <taxon>Eretmocerus</taxon>
    </lineage>
</organism>
<sequence length="1000" mass="110344">SESCRTTENEPGTCYLESFCRSILQEILPQSSVPYLTLTQRSCQGGTVCCPVLRHRYNLDHKESELPRTPIGGSESCRTTENEPGTCYLESYCRSILHEILPHSSVPYSNLTQRSCQGGTVCCPVLPKPHSSESHNSGNSFSNYGSGNSPRHHDHPSPAFNSDHKESEPSRTPIGGSESCRTTENEPGTCYLESYCRSILHEILPHSNVPYSNLTQRSCQGGTVCCPVLPKPHSSESHNSGNSFSNYGSGNSPRHHDHPSPAFNSDHKESEPSRTPIGGSESCRTTENEPGTCYLESYCRSILHEILPHSNVPYSNLTQRSCQGGTVCCPVLPKPHSSESHNSGNSFSNYGSGNSPRHHDHPSPAFNSDHKESEPSRTPIGGSESCRTTENEPGTCYLESYCRSILHEILPHSSVPYSNLTQRSCQGGTVCCPVLPKPHSKESHNSGNSFSNYGSGNSPRHHDHPSPAFNSDHKESEPSRTPVGGSESCRTAEKKRGACLFGSFCRSILPHSSVPSTLTQEGCQEDTVCCPLIPDSSGSHSGDFFSNFGSSNSPRRRNHSEFNFDHKESEPSRTPIGVNLNPINTNKHRWSTSSNNDSSCSAWFGKPAECMDVRQCSTKLNNTEVPGLMKILASIGRCSRRTDLCCPVVPTGDDSNDDSHQEIRELDTVNILSLKQRPDENDNPRDHNISDIVTFKETPPNSIEDFVRTILPEQCGERRPTVRIFGGNATAMDEFPWMALLEYVNHKEEWATLCGGSVITNRHILTAAHCIEHRKTQLNGWELVSARLGEWNTESDPDCWEETGTSSMLKSRHCKPRYLSIRINATFVYNTYVPNSIPPYHDIGILRLERSVEFNDYIQPICLPSNDDVPTPLTVAGWGRTESLRRSAKLLKVTLPRAKKEICEKPHKLISTQLCFGGEKNKDSCFGDSGGPLMNLGGYSNRIHVIGIVSYGNSQLCGIEDLPGIYTKVYEYVPWIIEILGESMPGLTAIGSSTVLLDVR</sequence>
<accession>A0ACC2NT59</accession>
<evidence type="ECO:0000313" key="1">
    <source>
        <dbReference type="EMBL" id="KAJ8674408.1"/>
    </source>
</evidence>
<dbReference type="EMBL" id="CM056743">
    <property type="protein sequence ID" value="KAJ8674408.1"/>
    <property type="molecule type" value="Genomic_DNA"/>
</dbReference>
<proteinExistence type="predicted"/>
<keyword evidence="2" id="KW-1185">Reference proteome</keyword>
<evidence type="ECO:0000313" key="2">
    <source>
        <dbReference type="Proteomes" id="UP001239111"/>
    </source>
</evidence>
<feature type="non-terminal residue" evidence="1">
    <location>
        <position position="1"/>
    </location>
</feature>
<comment type="caution">
    <text evidence="1">The sequence shown here is derived from an EMBL/GenBank/DDBJ whole genome shotgun (WGS) entry which is preliminary data.</text>
</comment>
<protein>
    <submittedName>
        <fullName evidence="1">Uncharacterized protein</fullName>
    </submittedName>
</protein>
<gene>
    <name evidence="1" type="ORF">QAD02_005670</name>
</gene>
<reference evidence="1" key="1">
    <citation type="submission" date="2023-04" db="EMBL/GenBank/DDBJ databases">
        <title>A chromosome-level genome assembly of the parasitoid wasp Eretmocerus hayati.</title>
        <authorList>
            <person name="Zhong Y."/>
            <person name="Liu S."/>
            <person name="Liu Y."/>
        </authorList>
    </citation>
    <scope>NUCLEOTIDE SEQUENCE</scope>
    <source>
        <strain evidence="1">ZJU_SS_LIU_2023</strain>
    </source>
</reference>